<comment type="subcellular location">
    <subcellularLocation>
        <location evidence="1">Endomembrane system</location>
        <topology evidence="1">Multi-pass membrane protein</topology>
    </subcellularLocation>
</comment>
<name>A0A0S2I0L2_9BACT</name>
<dbReference type="KEGG" id="blq:L21SP5_02249"/>
<evidence type="ECO:0008006" key="8">
    <source>
        <dbReference type="Google" id="ProtNLM"/>
    </source>
</evidence>
<evidence type="ECO:0000256" key="5">
    <source>
        <dbReference type="SAM" id="Phobius"/>
    </source>
</evidence>
<keyword evidence="3 5" id="KW-1133">Transmembrane helix</keyword>
<feature type="transmembrane region" description="Helical" evidence="5">
    <location>
        <begin position="165"/>
        <end position="189"/>
    </location>
</feature>
<dbReference type="Proteomes" id="UP000064893">
    <property type="component" value="Chromosome"/>
</dbReference>
<dbReference type="EMBL" id="CP013118">
    <property type="protein sequence ID" value="ALO15882.1"/>
    <property type="molecule type" value="Genomic_DNA"/>
</dbReference>
<evidence type="ECO:0000313" key="6">
    <source>
        <dbReference type="EMBL" id="ALO15882.1"/>
    </source>
</evidence>
<dbReference type="STRING" id="1307839.L21SP5_02249"/>
<keyword evidence="2 5" id="KW-0812">Transmembrane</keyword>
<dbReference type="PANTHER" id="PTHR43847">
    <property type="entry name" value="BLL3993 PROTEIN"/>
    <property type="match status" value="1"/>
</dbReference>
<evidence type="ECO:0000256" key="1">
    <source>
        <dbReference type="ARBA" id="ARBA00004127"/>
    </source>
</evidence>
<dbReference type="GO" id="GO:0012505">
    <property type="term" value="C:endomembrane system"/>
    <property type="evidence" value="ECO:0007669"/>
    <property type="project" value="UniProtKB-SubCell"/>
</dbReference>
<feature type="transmembrane region" description="Helical" evidence="5">
    <location>
        <begin position="37"/>
        <end position="57"/>
    </location>
</feature>
<evidence type="ECO:0000313" key="7">
    <source>
        <dbReference type="Proteomes" id="UP000064893"/>
    </source>
</evidence>
<accession>A0A0S2I0L2</accession>
<keyword evidence="4 5" id="KW-0472">Membrane</keyword>
<reference evidence="6 7" key="1">
    <citation type="submission" date="2015-11" db="EMBL/GenBank/DDBJ databases">
        <title>Description and complete genome sequence of a novel strain predominating in hypersaline microbial mats and representing a new family of the Bacteriodetes phylum.</title>
        <authorList>
            <person name="Spring S."/>
            <person name="Bunk B."/>
            <person name="Sproer C."/>
            <person name="Klenk H.-P."/>
        </authorList>
    </citation>
    <scope>NUCLEOTIDE SEQUENCE [LARGE SCALE GENOMIC DNA]</scope>
    <source>
        <strain evidence="6 7">L21-Spi-D4</strain>
    </source>
</reference>
<dbReference type="RefSeq" id="WP_057953303.1">
    <property type="nucleotide sequence ID" value="NZ_CP013118.1"/>
</dbReference>
<dbReference type="InterPro" id="IPR052527">
    <property type="entry name" value="Metal_cation-efflux_comp"/>
</dbReference>
<evidence type="ECO:0000256" key="2">
    <source>
        <dbReference type="ARBA" id="ARBA00022692"/>
    </source>
</evidence>
<gene>
    <name evidence="6" type="ORF">L21SP5_02249</name>
</gene>
<sequence length="223" mass="25652">MKHIVRAALITTGLGLLMTFAYDLKQPAGFFSNDARTTYFAATMLLVFGALSMKNVLSYKTKTNIKYTPKHEELKNSGLSLAVLFLFILAPMFDQPERFSICDCQWIRWIGCLFMIDAITFFSWSSWILGKQYYRNDGKASDLKIIKTGPYAIIRHPRLLGLMSWGLSTALVFNNIVALLVTILLVWVVGLKAEDEEVLKELEFGEEWIDYKKQTYRFIPMIY</sequence>
<dbReference type="PATRIC" id="fig|1307839.3.peg.2369"/>
<dbReference type="InterPro" id="IPR007318">
    <property type="entry name" value="Phopholipid_MeTrfase"/>
</dbReference>
<feature type="transmembrane region" description="Helical" evidence="5">
    <location>
        <begin position="106"/>
        <end position="129"/>
    </location>
</feature>
<dbReference type="Gene3D" id="1.20.120.1630">
    <property type="match status" value="1"/>
</dbReference>
<proteinExistence type="predicted"/>
<organism evidence="6 7">
    <name type="scientific">Salinivirga cyanobacteriivorans</name>
    <dbReference type="NCBI Taxonomy" id="1307839"/>
    <lineage>
        <taxon>Bacteria</taxon>
        <taxon>Pseudomonadati</taxon>
        <taxon>Bacteroidota</taxon>
        <taxon>Bacteroidia</taxon>
        <taxon>Bacteroidales</taxon>
        <taxon>Salinivirgaceae</taxon>
        <taxon>Salinivirga</taxon>
    </lineage>
</organism>
<dbReference type="OrthoDB" id="9809773at2"/>
<evidence type="ECO:0000256" key="4">
    <source>
        <dbReference type="ARBA" id="ARBA00023136"/>
    </source>
</evidence>
<evidence type="ECO:0000256" key="3">
    <source>
        <dbReference type="ARBA" id="ARBA00022989"/>
    </source>
</evidence>
<dbReference type="Pfam" id="PF04191">
    <property type="entry name" value="PEMT"/>
    <property type="match status" value="1"/>
</dbReference>
<dbReference type="AlphaFoldDB" id="A0A0S2I0L2"/>
<protein>
    <recommendedName>
        <fullName evidence="8">Steroid 5-alpha reductase C-terminal domain-containing protein</fullName>
    </recommendedName>
</protein>
<keyword evidence="7" id="KW-1185">Reference proteome</keyword>
<dbReference type="PANTHER" id="PTHR43847:SF1">
    <property type="entry name" value="BLL3993 PROTEIN"/>
    <property type="match status" value="1"/>
</dbReference>